<accession>A0A1V4ISN5</accession>
<dbReference type="EMBL" id="QXDJ01000005">
    <property type="protein sequence ID" value="RII33120.1"/>
    <property type="molecule type" value="Genomic_DNA"/>
</dbReference>
<reference evidence="2 4" key="1">
    <citation type="submission" date="2017-03" db="EMBL/GenBank/DDBJ databases">
        <title>Genome sequence of Clostridium chromiireducens DSM 23318.</title>
        <authorList>
            <person name="Poehlein A."/>
            <person name="Daniel R."/>
        </authorList>
    </citation>
    <scope>NUCLEOTIDE SEQUENCE [LARGE SCALE GENOMIC DNA]</scope>
    <source>
        <strain evidence="2 4">DSM 23318</strain>
    </source>
</reference>
<dbReference type="EMBL" id="MZGT01000021">
    <property type="protein sequence ID" value="OPJ62815.1"/>
    <property type="molecule type" value="Genomic_DNA"/>
</dbReference>
<dbReference type="Proteomes" id="UP000265930">
    <property type="component" value="Unassembled WGS sequence"/>
</dbReference>
<proteinExistence type="predicted"/>
<protein>
    <submittedName>
        <fullName evidence="3">DUF2500 domain-containing protein</fullName>
    </submittedName>
</protein>
<organism evidence="2 4">
    <name type="scientific">Clostridium chromiireducens</name>
    <dbReference type="NCBI Taxonomy" id="225345"/>
    <lineage>
        <taxon>Bacteria</taxon>
        <taxon>Bacillati</taxon>
        <taxon>Bacillota</taxon>
        <taxon>Clostridia</taxon>
        <taxon>Eubacteriales</taxon>
        <taxon>Clostridiaceae</taxon>
        <taxon>Clostridium</taxon>
    </lineage>
</organism>
<keyword evidence="1" id="KW-0472">Membrane</keyword>
<evidence type="ECO:0000313" key="2">
    <source>
        <dbReference type="EMBL" id="OPJ62815.1"/>
    </source>
</evidence>
<evidence type="ECO:0000313" key="5">
    <source>
        <dbReference type="Proteomes" id="UP000265930"/>
    </source>
</evidence>
<dbReference type="STRING" id="225345.CLCHR_18750"/>
<feature type="transmembrane region" description="Helical" evidence="1">
    <location>
        <begin position="6"/>
        <end position="24"/>
    </location>
</feature>
<dbReference type="Gene3D" id="2.40.50.660">
    <property type="match status" value="1"/>
</dbReference>
<evidence type="ECO:0000313" key="3">
    <source>
        <dbReference type="EMBL" id="RII33120.1"/>
    </source>
</evidence>
<keyword evidence="1" id="KW-0812">Transmembrane</keyword>
<name>A0A1V4ISN5_9CLOT</name>
<comment type="caution">
    <text evidence="2">The sequence shown here is derived from an EMBL/GenBank/DDBJ whole genome shotgun (WGS) entry which is preliminary data.</text>
</comment>
<keyword evidence="1" id="KW-1133">Transmembrane helix</keyword>
<sequence length="112" mass="12822">MAGFQVIFFIFFAFIIFLSVSRYIKNENSPIISTKAQLIKKKRDVYTNTDSNGVMTTNETLILKFELETGSELKFTVGGHVFRNIPEHEWGTLTFQGTRFLKFESVSGVVEK</sequence>
<dbReference type="InterPro" id="IPR019635">
    <property type="entry name" value="DUF2500"/>
</dbReference>
<reference evidence="3 5" key="2">
    <citation type="submission" date="2018-08" db="EMBL/GenBank/DDBJ databases">
        <title>Genome of Clostridium chromiireducens C1, DSM12136.</title>
        <authorList>
            <person name="Xing M."/>
            <person name="Wei Y."/>
            <person name="Ang E.L."/>
            <person name="Zhao H."/>
            <person name="Zhang Y."/>
        </authorList>
    </citation>
    <scope>NUCLEOTIDE SEQUENCE [LARGE SCALE GENOMIC DNA]</scope>
    <source>
        <strain evidence="3 5">C1</strain>
    </source>
</reference>
<dbReference type="Pfam" id="PF10694">
    <property type="entry name" value="DUF2500"/>
    <property type="match status" value="1"/>
</dbReference>
<keyword evidence="4" id="KW-1185">Reference proteome</keyword>
<dbReference type="RefSeq" id="WP_079439436.1">
    <property type="nucleotide sequence ID" value="NZ_MZGT01000021.1"/>
</dbReference>
<dbReference type="AlphaFoldDB" id="A0A1V4ISN5"/>
<evidence type="ECO:0000313" key="4">
    <source>
        <dbReference type="Proteomes" id="UP000191056"/>
    </source>
</evidence>
<evidence type="ECO:0000256" key="1">
    <source>
        <dbReference type="SAM" id="Phobius"/>
    </source>
</evidence>
<gene>
    <name evidence="2" type="ORF">CLCHR_18750</name>
    <name evidence="3" type="ORF">D2A34_20040</name>
</gene>
<dbReference type="OrthoDB" id="282886at2"/>
<dbReference type="Proteomes" id="UP000191056">
    <property type="component" value="Unassembled WGS sequence"/>
</dbReference>